<dbReference type="Gene3D" id="2.120.10.80">
    <property type="entry name" value="Kelch-type beta propeller"/>
    <property type="match status" value="2"/>
</dbReference>
<evidence type="ECO:0000256" key="1">
    <source>
        <dbReference type="ARBA" id="ARBA00022441"/>
    </source>
</evidence>
<dbReference type="InterPro" id="IPR043928">
    <property type="entry name" value="DNVP"/>
</dbReference>
<gene>
    <name evidence="5" type="primary">Klhl12</name>
    <name evidence="5" type="ORF">SNAT2548_LOCUS987</name>
</gene>
<dbReference type="PANTHER" id="PTHR45632">
    <property type="entry name" value="LD33804P"/>
    <property type="match status" value="1"/>
</dbReference>
<dbReference type="Gene3D" id="2.40.50.140">
    <property type="entry name" value="Nucleic acid-binding proteins"/>
    <property type="match status" value="1"/>
</dbReference>
<name>A0A812H2U4_9DINO</name>
<dbReference type="Pfam" id="PF00313">
    <property type="entry name" value="CSD"/>
    <property type="match status" value="1"/>
</dbReference>
<dbReference type="PROSITE" id="PS51857">
    <property type="entry name" value="CSD_2"/>
    <property type="match status" value="1"/>
</dbReference>
<dbReference type="SMART" id="SM00357">
    <property type="entry name" value="CSP"/>
    <property type="match status" value="1"/>
</dbReference>
<dbReference type="Pfam" id="PF19060">
    <property type="entry name" value="DVNP"/>
    <property type="match status" value="1"/>
</dbReference>
<evidence type="ECO:0000256" key="3">
    <source>
        <dbReference type="SAM" id="MobiDB-lite"/>
    </source>
</evidence>
<feature type="region of interest" description="Disordered" evidence="3">
    <location>
        <begin position="199"/>
        <end position="219"/>
    </location>
</feature>
<evidence type="ECO:0000313" key="6">
    <source>
        <dbReference type="Proteomes" id="UP000604046"/>
    </source>
</evidence>
<dbReference type="InterPro" id="IPR012340">
    <property type="entry name" value="NA-bd_OB-fold"/>
</dbReference>
<sequence length="881" mass="94832">MKKKAVSKIATGRLAKSRVFNGAKAGTAESSRNDQNLIACDSSYREKTTGGLQKANLMKNKRGKVVSKKMHAKGKSIQKFVQGWLSAVATARKELGIKGFCVIGGKSAQGKALYAKAKAIYAQLQASADKVTGRKAFGPLEGTLKKFMDGKGFGFIENSDGSGDVFVHFSQLTNGGSDDMIVGTEMTFDIEEDARSGKTKATNVTLSGGGSGGGGGGGGYDSGYSSKGKGKGKGKRYDPYCVVPVFPKTHADLTRMGAVFESRSRVAAAHAEPDKPPWHALLEQNFGSAFSTRGLDGRMDRGFRSNRKPQSIPGKIVAMGGGPLWPMAGFTPPRRRRLRLRARARACELKLERSSLSDSNAASYATSLSTASENFDSSLKALLAEVDQLREEHNTLCDCLRAKGVLTSQDLAHQSARRLQASTFQSLCRSPAAVRSVAEALGPNVLALAAASPNAASACRSTFLMQPPEQPEEEAPRLADEEAPLPTGRSPADASNDALVEKVSGCATVSSKPALSSRLFARLIGVVWRAEERERPASSAMHLKEVVRSLGHLAGATTAFKLSELCRCTADALRPVLPLICQEAPSIYVCGGSCGIAMDSAERFNPRTKQWEMLPSMCMPRRACATASAGGKFYVLGGVDVPRFGSLEESQQEWMFQDKYSPECFDPVLNQWELLPPMNRPYTHAAATALGSFIYVFGGLSFGHVLDQAQRFDPVKRQWECLEPMPTPRFECTAVASKGRIYVLGGSNICGEPLGVVECYEPACGQWKHLPDMRQARYGCAAASLQGMVYIFGGHGFWENLNDAECFDIESERWYPLPPLPAPRTHCGAAVASGAIYVFGGHTNGQDILTIDCLDPESGCWQVVAHMLKPRSHCLTVTVQA</sequence>
<dbReference type="PROSITE" id="PS00352">
    <property type="entry name" value="CSD_1"/>
    <property type="match status" value="1"/>
</dbReference>
<dbReference type="SUPFAM" id="SSF50249">
    <property type="entry name" value="Nucleic acid-binding proteins"/>
    <property type="match status" value="1"/>
</dbReference>
<keyword evidence="1" id="KW-0880">Kelch repeat</keyword>
<keyword evidence="2" id="KW-0677">Repeat</keyword>
<dbReference type="SUPFAM" id="SSF117281">
    <property type="entry name" value="Kelch motif"/>
    <property type="match status" value="2"/>
</dbReference>
<dbReference type="EMBL" id="CAJNDS010000049">
    <property type="protein sequence ID" value="CAE6934756.1"/>
    <property type="molecule type" value="Genomic_DNA"/>
</dbReference>
<organism evidence="5 6">
    <name type="scientific">Symbiodinium natans</name>
    <dbReference type="NCBI Taxonomy" id="878477"/>
    <lineage>
        <taxon>Eukaryota</taxon>
        <taxon>Sar</taxon>
        <taxon>Alveolata</taxon>
        <taxon>Dinophyceae</taxon>
        <taxon>Suessiales</taxon>
        <taxon>Symbiodiniaceae</taxon>
        <taxon>Symbiodinium</taxon>
    </lineage>
</organism>
<dbReference type="InterPro" id="IPR011129">
    <property type="entry name" value="CSD"/>
</dbReference>
<dbReference type="CDD" id="cd04458">
    <property type="entry name" value="CSP_CDS"/>
    <property type="match status" value="1"/>
</dbReference>
<dbReference type="InterPro" id="IPR019844">
    <property type="entry name" value="CSD_CS"/>
</dbReference>
<reference evidence="5" key="1">
    <citation type="submission" date="2021-02" db="EMBL/GenBank/DDBJ databases">
        <authorList>
            <person name="Dougan E. K."/>
            <person name="Rhodes N."/>
            <person name="Thang M."/>
            <person name="Chan C."/>
        </authorList>
    </citation>
    <scope>NUCLEOTIDE SEQUENCE</scope>
</reference>
<dbReference type="PANTHER" id="PTHR45632:SF3">
    <property type="entry name" value="KELCH-LIKE PROTEIN 32"/>
    <property type="match status" value="1"/>
</dbReference>
<evidence type="ECO:0000256" key="2">
    <source>
        <dbReference type="ARBA" id="ARBA00022737"/>
    </source>
</evidence>
<dbReference type="AlphaFoldDB" id="A0A812H2U4"/>
<evidence type="ECO:0000259" key="4">
    <source>
        <dbReference type="PROSITE" id="PS51857"/>
    </source>
</evidence>
<dbReference type="InterPro" id="IPR002059">
    <property type="entry name" value="CSP_DNA-bd"/>
</dbReference>
<dbReference type="Pfam" id="PF01344">
    <property type="entry name" value="Kelch_1"/>
    <property type="match status" value="1"/>
</dbReference>
<dbReference type="InterPro" id="IPR006652">
    <property type="entry name" value="Kelch_1"/>
</dbReference>
<dbReference type="GO" id="GO:0003677">
    <property type="term" value="F:DNA binding"/>
    <property type="evidence" value="ECO:0007669"/>
    <property type="project" value="InterPro"/>
</dbReference>
<feature type="domain" description="CSD" evidence="4">
    <location>
        <begin position="139"/>
        <end position="206"/>
    </location>
</feature>
<dbReference type="Pfam" id="PF24681">
    <property type="entry name" value="Kelch_KLHDC2_KLHL20_DRC7"/>
    <property type="match status" value="1"/>
</dbReference>
<dbReference type="SMART" id="SM00612">
    <property type="entry name" value="Kelch"/>
    <property type="match status" value="6"/>
</dbReference>
<feature type="region of interest" description="Disordered" evidence="3">
    <location>
        <begin position="467"/>
        <end position="494"/>
    </location>
</feature>
<feature type="compositionally biased region" description="Gly residues" evidence="3">
    <location>
        <begin position="207"/>
        <end position="219"/>
    </location>
</feature>
<accession>A0A812H2U4</accession>
<dbReference type="InterPro" id="IPR015915">
    <property type="entry name" value="Kelch-typ_b-propeller"/>
</dbReference>
<keyword evidence="6" id="KW-1185">Reference proteome</keyword>
<protein>
    <submittedName>
        <fullName evidence="5">Klhl12 protein</fullName>
    </submittedName>
</protein>
<dbReference type="GO" id="GO:0051276">
    <property type="term" value="P:chromosome organization"/>
    <property type="evidence" value="ECO:0007669"/>
    <property type="project" value="InterPro"/>
</dbReference>
<proteinExistence type="predicted"/>
<dbReference type="OrthoDB" id="191037at2759"/>
<comment type="caution">
    <text evidence="5">The sequence shown here is derived from an EMBL/GenBank/DDBJ whole genome shotgun (WGS) entry which is preliminary data.</text>
</comment>
<evidence type="ECO:0000313" key="5">
    <source>
        <dbReference type="EMBL" id="CAE6934756.1"/>
    </source>
</evidence>
<dbReference type="Proteomes" id="UP000604046">
    <property type="component" value="Unassembled WGS sequence"/>
</dbReference>